<name>A0A9P8Y7L6_9PEZI</name>
<evidence type="ECO:0000313" key="4">
    <source>
        <dbReference type="Proteomes" id="UP000756346"/>
    </source>
</evidence>
<feature type="region of interest" description="Disordered" evidence="1">
    <location>
        <begin position="58"/>
        <end position="83"/>
    </location>
</feature>
<feature type="signal peptide" evidence="2">
    <location>
        <begin position="1"/>
        <end position="23"/>
    </location>
</feature>
<dbReference type="Proteomes" id="UP000756346">
    <property type="component" value="Unassembled WGS sequence"/>
</dbReference>
<proteinExistence type="predicted"/>
<reference evidence="3" key="1">
    <citation type="journal article" date="2021" name="Nat. Commun.">
        <title>Genetic determinants of endophytism in the Arabidopsis root mycobiome.</title>
        <authorList>
            <person name="Mesny F."/>
            <person name="Miyauchi S."/>
            <person name="Thiergart T."/>
            <person name="Pickel B."/>
            <person name="Atanasova L."/>
            <person name="Karlsson M."/>
            <person name="Huettel B."/>
            <person name="Barry K.W."/>
            <person name="Haridas S."/>
            <person name="Chen C."/>
            <person name="Bauer D."/>
            <person name="Andreopoulos W."/>
            <person name="Pangilinan J."/>
            <person name="LaButti K."/>
            <person name="Riley R."/>
            <person name="Lipzen A."/>
            <person name="Clum A."/>
            <person name="Drula E."/>
            <person name="Henrissat B."/>
            <person name="Kohler A."/>
            <person name="Grigoriev I.V."/>
            <person name="Martin F.M."/>
            <person name="Hacquard S."/>
        </authorList>
    </citation>
    <scope>NUCLEOTIDE SEQUENCE</scope>
    <source>
        <strain evidence="3">MPI-CAGE-CH-0230</strain>
    </source>
</reference>
<accession>A0A9P8Y7L6</accession>
<feature type="compositionally biased region" description="Basic and acidic residues" evidence="1">
    <location>
        <begin position="58"/>
        <end position="70"/>
    </location>
</feature>
<comment type="caution">
    <text evidence="3">The sequence shown here is derived from an EMBL/GenBank/DDBJ whole genome shotgun (WGS) entry which is preliminary data.</text>
</comment>
<evidence type="ECO:0008006" key="5">
    <source>
        <dbReference type="Google" id="ProtNLM"/>
    </source>
</evidence>
<dbReference type="AlphaFoldDB" id="A0A9P8Y7L6"/>
<organism evidence="3 4">
    <name type="scientific">Microdochium trichocladiopsis</name>
    <dbReference type="NCBI Taxonomy" id="1682393"/>
    <lineage>
        <taxon>Eukaryota</taxon>
        <taxon>Fungi</taxon>
        <taxon>Dikarya</taxon>
        <taxon>Ascomycota</taxon>
        <taxon>Pezizomycotina</taxon>
        <taxon>Sordariomycetes</taxon>
        <taxon>Xylariomycetidae</taxon>
        <taxon>Xylariales</taxon>
        <taxon>Microdochiaceae</taxon>
        <taxon>Microdochium</taxon>
    </lineage>
</organism>
<keyword evidence="2" id="KW-0732">Signal</keyword>
<dbReference type="GeneID" id="70183510"/>
<dbReference type="RefSeq" id="XP_046012873.1">
    <property type="nucleotide sequence ID" value="XM_046153964.1"/>
</dbReference>
<evidence type="ECO:0000313" key="3">
    <source>
        <dbReference type="EMBL" id="KAH7031193.1"/>
    </source>
</evidence>
<protein>
    <recommendedName>
        <fullName evidence="5">Secreted protein</fullName>
    </recommendedName>
</protein>
<dbReference type="EMBL" id="JAGTJQ010000005">
    <property type="protein sequence ID" value="KAH7031193.1"/>
    <property type="molecule type" value="Genomic_DNA"/>
</dbReference>
<keyword evidence="4" id="KW-1185">Reference proteome</keyword>
<feature type="chain" id="PRO_5040159281" description="Secreted protein" evidence="2">
    <location>
        <begin position="24"/>
        <end position="83"/>
    </location>
</feature>
<sequence length="83" mass="9054">MHPWLRMARHGWLAGVILVQCRCTVRLPGNIWVQVSRPGSRLGIVAALAQTHLPQSRAGRDAFVRSESKVPKGRTGPSEISGS</sequence>
<evidence type="ECO:0000256" key="1">
    <source>
        <dbReference type="SAM" id="MobiDB-lite"/>
    </source>
</evidence>
<gene>
    <name evidence="3" type="ORF">B0I36DRAFT_323383</name>
</gene>
<evidence type="ECO:0000256" key="2">
    <source>
        <dbReference type="SAM" id="SignalP"/>
    </source>
</evidence>